<reference evidence="6" key="2">
    <citation type="submission" date="2020-11" db="EMBL/GenBank/DDBJ databases">
        <authorList>
            <person name="McCartney M.A."/>
            <person name="Auch B."/>
            <person name="Kono T."/>
            <person name="Mallez S."/>
            <person name="Becker A."/>
            <person name="Gohl D.M."/>
            <person name="Silverstein K.A.T."/>
            <person name="Koren S."/>
            <person name="Bechman K.B."/>
            <person name="Herman A."/>
            <person name="Abrahante J.E."/>
            <person name="Garbe J."/>
        </authorList>
    </citation>
    <scope>NUCLEOTIDE SEQUENCE</scope>
    <source>
        <strain evidence="6">Duluth1</strain>
        <tissue evidence="6">Whole animal</tissue>
    </source>
</reference>
<dbReference type="PANTHER" id="PTHR22923:SF116">
    <property type="entry name" value="C1Q DOMAIN-CONTAINING PROTEIN"/>
    <property type="match status" value="1"/>
</dbReference>
<dbReference type="EMBL" id="JAIWYP010000001">
    <property type="protein sequence ID" value="KAH3881288.1"/>
    <property type="molecule type" value="Genomic_DNA"/>
</dbReference>
<gene>
    <name evidence="6" type="ORF">DPMN_005213</name>
</gene>
<dbReference type="InterPro" id="IPR001073">
    <property type="entry name" value="C1q_dom"/>
</dbReference>
<evidence type="ECO:0000256" key="3">
    <source>
        <dbReference type="ARBA" id="ARBA00022729"/>
    </source>
</evidence>
<evidence type="ECO:0000313" key="6">
    <source>
        <dbReference type="EMBL" id="KAH3881288.1"/>
    </source>
</evidence>
<comment type="subcellular location">
    <subcellularLocation>
        <location evidence="1">Secreted</location>
    </subcellularLocation>
</comment>
<organism evidence="6 7">
    <name type="scientific">Dreissena polymorpha</name>
    <name type="common">Zebra mussel</name>
    <name type="synonym">Mytilus polymorpha</name>
    <dbReference type="NCBI Taxonomy" id="45954"/>
    <lineage>
        <taxon>Eukaryota</taxon>
        <taxon>Metazoa</taxon>
        <taxon>Spiralia</taxon>
        <taxon>Lophotrochozoa</taxon>
        <taxon>Mollusca</taxon>
        <taxon>Bivalvia</taxon>
        <taxon>Autobranchia</taxon>
        <taxon>Heteroconchia</taxon>
        <taxon>Euheterodonta</taxon>
        <taxon>Imparidentia</taxon>
        <taxon>Neoheterodontei</taxon>
        <taxon>Myida</taxon>
        <taxon>Dreissenoidea</taxon>
        <taxon>Dreissenidae</taxon>
        <taxon>Dreissena</taxon>
    </lineage>
</organism>
<evidence type="ECO:0000313" key="7">
    <source>
        <dbReference type="Proteomes" id="UP000828390"/>
    </source>
</evidence>
<feature type="chain" id="PRO_5038472942" description="C1q domain-containing protein" evidence="4">
    <location>
        <begin position="18"/>
        <end position="206"/>
    </location>
</feature>
<accession>A0A9D4MRR4</accession>
<evidence type="ECO:0000256" key="4">
    <source>
        <dbReference type="SAM" id="SignalP"/>
    </source>
</evidence>
<feature type="domain" description="C1q" evidence="5">
    <location>
        <begin position="64"/>
        <end position="206"/>
    </location>
</feature>
<keyword evidence="7" id="KW-1185">Reference proteome</keyword>
<dbReference type="InterPro" id="IPR050822">
    <property type="entry name" value="Cerebellin_Synaptic_Org"/>
</dbReference>
<keyword evidence="2" id="KW-0964">Secreted</keyword>
<keyword evidence="3 4" id="KW-0732">Signal</keyword>
<feature type="signal peptide" evidence="4">
    <location>
        <begin position="1"/>
        <end position="17"/>
    </location>
</feature>
<dbReference type="SUPFAM" id="SSF49842">
    <property type="entry name" value="TNF-like"/>
    <property type="match status" value="1"/>
</dbReference>
<dbReference type="Pfam" id="PF00386">
    <property type="entry name" value="C1q"/>
    <property type="match status" value="1"/>
</dbReference>
<dbReference type="PROSITE" id="PS50871">
    <property type="entry name" value="C1Q"/>
    <property type="match status" value="1"/>
</dbReference>
<evidence type="ECO:0000256" key="1">
    <source>
        <dbReference type="ARBA" id="ARBA00004613"/>
    </source>
</evidence>
<dbReference type="OrthoDB" id="10070467at2759"/>
<dbReference type="SMART" id="SM00110">
    <property type="entry name" value="C1Q"/>
    <property type="match status" value="1"/>
</dbReference>
<dbReference type="AlphaFoldDB" id="A0A9D4MRR4"/>
<comment type="caution">
    <text evidence="6">The sequence shown here is derived from an EMBL/GenBank/DDBJ whole genome shotgun (WGS) entry which is preliminary data.</text>
</comment>
<dbReference type="PANTHER" id="PTHR22923">
    <property type="entry name" value="CEREBELLIN-RELATED"/>
    <property type="match status" value="1"/>
</dbReference>
<evidence type="ECO:0000256" key="2">
    <source>
        <dbReference type="ARBA" id="ARBA00022525"/>
    </source>
</evidence>
<protein>
    <recommendedName>
        <fullName evidence="5">C1q domain-containing protein</fullName>
    </recommendedName>
</protein>
<proteinExistence type="predicted"/>
<dbReference type="Gene3D" id="2.60.120.40">
    <property type="match status" value="1"/>
</dbReference>
<dbReference type="Proteomes" id="UP000828390">
    <property type="component" value="Unassembled WGS sequence"/>
</dbReference>
<evidence type="ECO:0000259" key="5">
    <source>
        <dbReference type="PROSITE" id="PS50871"/>
    </source>
</evidence>
<name>A0A9D4MRR4_DREPO</name>
<sequence length="206" mass="22288">MLLFWLTVLFVVGHTSAADTAAQIRFLLDEETTLRQTLQTRVQGLRQRAGALNASIVPCSCASPPPPKHARQLSYTGTIGDTMTSLTSATQFNFSQDLVNVGGAFSLRDGHFRAPVSGIYGLSFAAHKVPGGWVGMTLVRENSPILNTKTGHYAYSTINRQVSMGTNFVLVNMTQGQEAWPKYSDGSASLDGQGVSTFSGFLLYEF</sequence>
<dbReference type="GO" id="GO:0005576">
    <property type="term" value="C:extracellular region"/>
    <property type="evidence" value="ECO:0007669"/>
    <property type="project" value="UniProtKB-SubCell"/>
</dbReference>
<reference evidence="6" key="1">
    <citation type="journal article" date="2019" name="bioRxiv">
        <title>The Genome of the Zebra Mussel, Dreissena polymorpha: A Resource for Invasive Species Research.</title>
        <authorList>
            <person name="McCartney M.A."/>
            <person name="Auch B."/>
            <person name="Kono T."/>
            <person name="Mallez S."/>
            <person name="Zhang Y."/>
            <person name="Obille A."/>
            <person name="Becker A."/>
            <person name="Abrahante J.E."/>
            <person name="Garbe J."/>
            <person name="Badalamenti J.P."/>
            <person name="Herman A."/>
            <person name="Mangelson H."/>
            <person name="Liachko I."/>
            <person name="Sullivan S."/>
            <person name="Sone E.D."/>
            <person name="Koren S."/>
            <person name="Silverstein K.A.T."/>
            <person name="Beckman K.B."/>
            <person name="Gohl D.M."/>
        </authorList>
    </citation>
    <scope>NUCLEOTIDE SEQUENCE</scope>
    <source>
        <strain evidence="6">Duluth1</strain>
        <tissue evidence="6">Whole animal</tissue>
    </source>
</reference>
<dbReference type="InterPro" id="IPR008983">
    <property type="entry name" value="Tumour_necrosis_fac-like_dom"/>
</dbReference>